<dbReference type="Pfam" id="PF01420">
    <property type="entry name" value="Methylase_S"/>
    <property type="match status" value="1"/>
</dbReference>
<accession>A0A2K4MS04</accession>
<keyword evidence="3" id="KW-0238">DNA-binding</keyword>
<dbReference type="PANTHER" id="PTHR30408:SF13">
    <property type="entry name" value="TYPE I RESTRICTION ENZYME HINDI SPECIFICITY SUBUNIT"/>
    <property type="match status" value="1"/>
</dbReference>
<protein>
    <submittedName>
        <fullName evidence="5">Restriction endonuclease subunit S</fullName>
    </submittedName>
</protein>
<dbReference type="InterPro" id="IPR052021">
    <property type="entry name" value="Type-I_RS_S_subunit"/>
</dbReference>
<keyword evidence="5" id="KW-0540">Nuclease</keyword>
<dbReference type="EMBL" id="PPTF01000015">
    <property type="protein sequence ID" value="POA99880.1"/>
    <property type="molecule type" value="Genomic_DNA"/>
</dbReference>
<evidence type="ECO:0000256" key="2">
    <source>
        <dbReference type="ARBA" id="ARBA00022747"/>
    </source>
</evidence>
<feature type="domain" description="Type I restriction modification DNA specificity" evidence="4">
    <location>
        <begin position="3"/>
        <end position="181"/>
    </location>
</feature>
<comment type="caution">
    <text evidence="5">The sequence shown here is derived from an EMBL/GenBank/DDBJ whole genome shotgun (WGS) entry which is preliminary data.</text>
</comment>
<dbReference type="GO" id="GO:0003677">
    <property type="term" value="F:DNA binding"/>
    <property type="evidence" value="ECO:0007669"/>
    <property type="project" value="UniProtKB-KW"/>
</dbReference>
<keyword evidence="6" id="KW-1185">Reference proteome</keyword>
<sequence length="447" mass="49188">MSSEWKESTIGAVCSRVFSGGTPASTKSEYYGGDIPWLRTKEVNYTKIYSTEETISEAGLAASSAKIVPVNSVVVAMYGNGDTAGRVAITKVPLTTNQACCNLVIDPSKADYRFIYYYLKASYKALVDLKNGGAQQNLNGKLIKSFPIQVPEVEVQREIGSFLESLDDRITLLRETNATLEAIAQALFKSWFVDFDPVRAKMEGRAPEGMDEATAALFPDGFEESELGLVPRGWRLIRFGQLLSHTIGGDWGSEEPDAKNEMRVAIIRGTDIPDLQRGADSRVPIRYTSAKKLATRKLQAGDIVLEVSGGSKDQPTGRSLFLTEGLLQQFDCPVEPASFCRLLRPQSEHIGILLGQHLTYIYAQGKTWEYQNQSTGIANFQTTHFLEAEPVAVPSDEVLSAFASIVCPMIDRSHLTQVQRLAEIRDTLLPRLISGQLRLPEAEALIA</sequence>
<dbReference type="Proteomes" id="UP000236416">
    <property type="component" value="Unassembled WGS sequence"/>
</dbReference>
<dbReference type="REBASE" id="261553">
    <property type="entry name" value="S.Csp2610ORF3820P"/>
</dbReference>
<keyword evidence="5" id="KW-0255">Endonuclease</keyword>
<dbReference type="PANTHER" id="PTHR30408">
    <property type="entry name" value="TYPE-1 RESTRICTION ENZYME ECOKI SPECIFICITY PROTEIN"/>
    <property type="match status" value="1"/>
</dbReference>
<organism evidence="5 6">
    <name type="scientific">Chromobacterium sinusclupearum</name>
    <dbReference type="NCBI Taxonomy" id="2077146"/>
    <lineage>
        <taxon>Bacteria</taxon>
        <taxon>Pseudomonadati</taxon>
        <taxon>Pseudomonadota</taxon>
        <taxon>Betaproteobacteria</taxon>
        <taxon>Neisseriales</taxon>
        <taxon>Chromobacteriaceae</taxon>
        <taxon>Chromobacterium</taxon>
    </lineage>
</organism>
<proteinExistence type="inferred from homology"/>
<comment type="similarity">
    <text evidence="1">Belongs to the type-I restriction system S methylase family.</text>
</comment>
<dbReference type="Gene3D" id="3.90.220.20">
    <property type="entry name" value="DNA methylase specificity domains"/>
    <property type="match status" value="2"/>
</dbReference>
<keyword evidence="5" id="KW-0378">Hydrolase</keyword>
<dbReference type="InterPro" id="IPR044946">
    <property type="entry name" value="Restrct_endonuc_typeI_TRD_sf"/>
</dbReference>
<dbReference type="Gene3D" id="1.10.287.1120">
    <property type="entry name" value="Bipartite methylase S protein"/>
    <property type="match status" value="1"/>
</dbReference>
<dbReference type="AlphaFoldDB" id="A0A2K4MS04"/>
<name>A0A2K4MS04_9NEIS</name>
<dbReference type="InterPro" id="IPR000055">
    <property type="entry name" value="Restrct_endonuc_typeI_TRD"/>
</dbReference>
<dbReference type="SUPFAM" id="SSF116734">
    <property type="entry name" value="DNA methylase specificity domain"/>
    <property type="match status" value="2"/>
</dbReference>
<dbReference type="GO" id="GO:0009307">
    <property type="term" value="P:DNA restriction-modification system"/>
    <property type="evidence" value="ECO:0007669"/>
    <property type="project" value="UniProtKB-KW"/>
</dbReference>
<evidence type="ECO:0000259" key="4">
    <source>
        <dbReference type="Pfam" id="PF01420"/>
    </source>
</evidence>
<dbReference type="GO" id="GO:0004519">
    <property type="term" value="F:endonuclease activity"/>
    <property type="evidence" value="ECO:0007669"/>
    <property type="project" value="UniProtKB-KW"/>
</dbReference>
<dbReference type="RefSeq" id="WP_103317660.1">
    <property type="nucleotide sequence ID" value="NZ_PPTF01000015.1"/>
</dbReference>
<evidence type="ECO:0000313" key="5">
    <source>
        <dbReference type="EMBL" id="POA99880.1"/>
    </source>
</evidence>
<evidence type="ECO:0000256" key="3">
    <source>
        <dbReference type="ARBA" id="ARBA00023125"/>
    </source>
</evidence>
<keyword evidence="2" id="KW-0680">Restriction system</keyword>
<reference evidence="5 6" key="1">
    <citation type="submission" date="2018-01" db="EMBL/GenBank/DDBJ databases">
        <title>Genomic Sequence of Chromobacterium MWU13-2610 from wild cranberry bogs within the Cape Cod National Seashore.</title>
        <authorList>
            <person name="O'Hara-Hanley K."/>
            <person name="Soby S."/>
            <person name="Harrison A."/>
        </authorList>
    </citation>
    <scope>NUCLEOTIDE SEQUENCE [LARGE SCALE GENOMIC DNA]</scope>
    <source>
        <strain evidence="5 6">MWU13-2610</strain>
    </source>
</reference>
<gene>
    <name evidence="5" type="ORF">C2134_03825</name>
</gene>
<evidence type="ECO:0000313" key="6">
    <source>
        <dbReference type="Proteomes" id="UP000236416"/>
    </source>
</evidence>
<dbReference type="CDD" id="cd17500">
    <property type="entry name" value="RMtype1_S_MmaGORF2198P_TRD1-CR1_like"/>
    <property type="match status" value="1"/>
</dbReference>
<evidence type="ECO:0000256" key="1">
    <source>
        <dbReference type="ARBA" id="ARBA00010923"/>
    </source>
</evidence>